<proteinExistence type="predicted"/>
<dbReference type="EMBL" id="LSDK01000048">
    <property type="protein sequence ID" value="KXB77185.1"/>
    <property type="molecule type" value="Genomic_DNA"/>
</dbReference>
<keyword evidence="2" id="KW-0732">Signal</keyword>
<dbReference type="AlphaFoldDB" id="A0A134BBA4"/>
<feature type="compositionally biased region" description="Basic residues" evidence="1">
    <location>
        <begin position="439"/>
        <end position="449"/>
    </location>
</feature>
<name>A0A134BBA4_9PORP</name>
<comment type="caution">
    <text evidence="3">The sequence shown here is derived from an EMBL/GenBank/DDBJ whole genome shotgun (WGS) entry which is preliminary data.</text>
</comment>
<protein>
    <submittedName>
        <fullName evidence="3">Tetratricopeptide repeat domain protein</fullName>
    </submittedName>
</protein>
<dbReference type="InterPro" id="IPR011990">
    <property type="entry name" value="TPR-like_helical_dom_sf"/>
</dbReference>
<reference evidence="4" key="1">
    <citation type="submission" date="2016-01" db="EMBL/GenBank/DDBJ databases">
        <authorList>
            <person name="Mitreva M."/>
            <person name="Pepin K.H."/>
            <person name="Mihindukulasuriya K.A."/>
            <person name="Fulton R."/>
            <person name="Fronick C."/>
            <person name="O'Laughlin M."/>
            <person name="Miner T."/>
            <person name="Herter B."/>
            <person name="Rosa B.A."/>
            <person name="Cordes M."/>
            <person name="Tomlinson C."/>
            <person name="Wollam A."/>
            <person name="Palsikar V.B."/>
            <person name="Mardis E.R."/>
            <person name="Wilson R.K."/>
        </authorList>
    </citation>
    <scope>NUCLEOTIDE SEQUENCE [LARGE SCALE GENOMIC DNA]</scope>
    <source>
        <strain evidence="4">KA00683</strain>
    </source>
</reference>
<dbReference type="OrthoDB" id="739506at2"/>
<feature type="chain" id="PRO_5007462235" evidence="2">
    <location>
        <begin position="23"/>
        <end position="449"/>
    </location>
</feature>
<organism evidence="3 4">
    <name type="scientific">Porphyromonas somerae</name>
    <dbReference type="NCBI Taxonomy" id="322095"/>
    <lineage>
        <taxon>Bacteria</taxon>
        <taxon>Pseudomonadati</taxon>
        <taxon>Bacteroidota</taxon>
        <taxon>Bacteroidia</taxon>
        <taxon>Bacteroidales</taxon>
        <taxon>Porphyromonadaceae</taxon>
        <taxon>Porphyromonas</taxon>
    </lineage>
</organism>
<feature type="region of interest" description="Disordered" evidence="1">
    <location>
        <begin position="426"/>
        <end position="449"/>
    </location>
</feature>
<accession>A0A134BBA4</accession>
<dbReference type="SUPFAM" id="SSF48452">
    <property type="entry name" value="TPR-like"/>
    <property type="match status" value="2"/>
</dbReference>
<gene>
    <name evidence="3" type="ORF">HMPREF3185_00560</name>
</gene>
<dbReference type="Proteomes" id="UP000070224">
    <property type="component" value="Unassembled WGS sequence"/>
</dbReference>
<dbReference type="PATRIC" id="fig|322095.3.peg.551"/>
<feature type="compositionally biased region" description="Low complexity" evidence="1">
    <location>
        <begin position="426"/>
        <end position="438"/>
    </location>
</feature>
<dbReference type="Pfam" id="PF14559">
    <property type="entry name" value="TPR_19"/>
    <property type="match status" value="1"/>
</dbReference>
<dbReference type="Gene3D" id="1.25.40.10">
    <property type="entry name" value="Tetratricopeptide repeat domain"/>
    <property type="match status" value="1"/>
</dbReference>
<feature type="signal peptide" evidence="2">
    <location>
        <begin position="1"/>
        <end position="22"/>
    </location>
</feature>
<evidence type="ECO:0000256" key="1">
    <source>
        <dbReference type="SAM" id="MobiDB-lite"/>
    </source>
</evidence>
<keyword evidence="4" id="KW-1185">Reference proteome</keyword>
<dbReference type="STRING" id="322095.HMPREF3185_00560"/>
<evidence type="ECO:0000256" key="2">
    <source>
        <dbReference type="SAM" id="SignalP"/>
    </source>
</evidence>
<evidence type="ECO:0000313" key="3">
    <source>
        <dbReference type="EMBL" id="KXB77185.1"/>
    </source>
</evidence>
<evidence type="ECO:0000313" key="4">
    <source>
        <dbReference type="Proteomes" id="UP000070224"/>
    </source>
</evidence>
<sequence>MKMKKLVCAITVGLLTSAGAFAQVANVKSAEKIASSDKPDLAEARRLITEALANDETKNDPYTWYVAGLIENKAYTEGFKQAAIDQNADRTAMYTALTASVPSWLKVYELESQPNDKGKVNLKYTKKLQEVLHNDYLQLFNGGAWFLQGNKYAEGVDALEKFLDVKKAPLFAEDKDVSAIDSNAMNAAYYAIGAASSLKDYDRVISLYNRFGSFALNPKDIHQWVISAYFAKQDTAGAIPVLVEAVKASPEEPYFLVNLVTAYQKAGKGAEANKVLDDRIAANPNDATALLVKGSLAEEKDLKEALQWYYKAAKADANNANAVVYLGAGLYTAAAKIYENTNVTAAMAKTADDLLRAAVPALEIAYKTRPDNIKAMLSSIYYQLKMNDKHDAIEAGTLNVDGATLPDITDLLQGLDLTVTKAAPAAVEEPAAQPAQKTTTKKAPAKRRK</sequence>